<dbReference type="EMBL" id="JAYMYQ010000001">
    <property type="protein sequence ID" value="KAK7359676.1"/>
    <property type="molecule type" value="Genomic_DNA"/>
</dbReference>
<feature type="transmembrane region" description="Helical" evidence="1">
    <location>
        <begin position="20"/>
        <end position="41"/>
    </location>
</feature>
<evidence type="ECO:0000256" key="1">
    <source>
        <dbReference type="SAM" id="Phobius"/>
    </source>
</evidence>
<reference evidence="2 3" key="1">
    <citation type="submission" date="2024-01" db="EMBL/GenBank/DDBJ databases">
        <title>The genomes of 5 underutilized Papilionoideae crops provide insights into root nodulation and disease resistanc.</title>
        <authorList>
            <person name="Jiang F."/>
        </authorList>
    </citation>
    <scope>NUCLEOTIDE SEQUENCE [LARGE SCALE GENOMIC DNA]</scope>
    <source>
        <strain evidence="2">LVBAO_FW01</strain>
        <tissue evidence="2">Leaves</tissue>
    </source>
</reference>
<protein>
    <submittedName>
        <fullName evidence="2">Uncharacterized protein</fullName>
    </submittedName>
</protein>
<feature type="transmembrane region" description="Helical" evidence="1">
    <location>
        <begin position="61"/>
        <end position="79"/>
    </location>
</feature>
<evidence type="ECO:0000313" key="3">
    <source>
        <dbReference type="Proteomes" id="UP001367508"/>
    </source>
</evidence>
<accession>A0AAN9R5E7</accession>
<keyword evidence="3" id="KW-1185">Reference proteome</keyword>
<keyword evidence="1" id="KW-1133">Transmembrane helix</keyword>
<dbReference type="AlphaFoldDB" id="A0AAN9R5E7"/>
<name>A0AAN9R5E7_CANGL</name>
<dbReference type="Proteomes" id="UP001367508">
    <property type="component" value="Unassembled WGS sequence"/>
</dbReference>
<evidence type="ECO:0000313" key="2">
    <source>
        <dbReference type="EMBL" id="KAK7359676.1"/>
    </source>
</evidence>
<organism evidence="2 3">
    <name type="scientific">Canavalia gladiata</name>
    <name type="common">Sword bean</name>
    <name type="synonym">Dolichos gladiatus</name>
    <dbReference type="NCBI Taxonomy" id="3824"/>
    <lineage>
        <taxon>Eukaryota</taxon>
        <taxon>Viridiplantae</taxon>
        <taxon>Streptophyta</taxon>
        <taxon>Embryophyta</taxon>
        <taxon>Tracheophyta</taxon>
        <taxon>Spermatophyta</taxon>
        <taxon>Magnoliopsida</taxon>
        <taxon>eudicotyledons</taxon>
        <taxon>Gunneridae</taxon>
        <taxon>Pentapetalae</taxon>
        <taxon>rosids</taxon>
        <taxon>fabids</taxon>
        <taxon>Fabales</taxon>
        <taxon>Fabaceae</taxon>
        <taxon>Papilionoideae</taxon>
        <taxon>50 kb inversion clade</taxon>
        <taxon>NPAAA clade</taxon>
        <taxon>indigoferoid/millettioid clade</taxon>
        <taxon>Phaseoleae</taxon>
        <taxon>Canavalia</taxon>
    </lineage>
</organism>
<gene>
    <name evidence="2" type="ORF">VNO77_01638</name>
</gene>
<keyword evidence="1" id="KW-0812">Transmembrane</keyword>
<sequence>MWTLQGIFLQKGMFSYLQFLFYGDYIIMLYGATSLLIYLSTLEFDFNLKKPSCNLPDDLDYQYAAGICYCLPNIAIYHIRLPWCFS</sequence>
<keyword evidence="1" id="KW-0472">Membrane</keyword>
<comment type="caution">
    <text evidence="2">The sequence shown here is derived from an EMBL/GenBank/DDBJ whole genome shotgun (WGS) entry which is preliminary data.</text>
</comment>
<proteinExistence type="predicted"/>